<evidence type="ECO:0000313" key="2">
    <source>
        <dbReference type="EMBL" id="MCU7554661.1"/>
    </source>
</evidence>
<feature type="signal peptide" evidence="1">
    <location>
        <begin position="1"/>
        <end position="18"/>
    </location>
</feature>
<gene>
    <name evidence="2" type="ORF">OCL06_08620</name>
</gene>
<organism evidence="2 3">
    <name type="scientific">Alteromonas salexigens</name>
    <dbReference type="NCBI Taxonomy" id="2982530"/>
    <lineage>
        <taxon>Bacteria</taxon>
        <taxon>Pseudomonadati</taxon>
        <taxon>Pseudomonadota</taxon>
        <taxon>Gammaproteobacteria</taxon>
        <taxon>Alteromonadales</taxon>
        <taxon>Alteromonadaceae</taxon>
        <taxon>Alteromonas/Salinimonas group</taxon>
        <taxon>Alteromonas</taxon>
    </lineage>
</organism>
<proteinExistence type="predicted"/>
<sequence length="259" mass="29125">MKKWILLLLVSSFLSACATGPSYRFSAIPMPSQSIVKKNGAYGMGERKGYVEVGMGFADADRIGNSHPYFTMCIVNEHSEKAIGFDRSAVKFQTKGGVIAPWTLLEMKDIVASHHRYQKYSAKFFKALMTLANVAASQHTTTSYDYGIVNVRSGGSYVAELEYTSIATKTSTDLEKLSRYKQKTNEIFDRLLNDLDDSERAALRDLHDYIRPTIVEPQHMECVRLGVSPDINEYTAFEILVEVDGESFVFFYQNEQTSA</sequence>
<evidence type="ECO:0000256" key="1">
    <source>
        <dbReference type="SAM" id="SignalP"/>
    </source>
</evidence>
<accession>A0ABT2VMW8</accession>
<feature type="chain" id="PRO_5046822069" evidence="1">
    <location>
        <begin position="19"/>
        <end position="259"/>
    </location>
</feature>
<dbReference type="Proteomes" id="UP001209257">
    <property type="component" value="Unassembled WGS sequence"/>
</dbReference>
<dbReference type="PROSITE" id="PS51257">
    <property type="entry name" value="PROKAR_LIPOPROTEIN"/>
    <property type="match status" value="1"/>
</dbReference>
<dbReference type="EMBL" id="JAOTJC010000007">
    <property type="protein sequence ID" value="MCU7554661.1"/>
    <property type="molecule type" value="Genomic_DNA"/>
</dbReference>
<keyword evidence="1" id="KW-0732">Signal</keyword>
<keyword evidence="3" id="KW-1185">Reference proteome</keyword>
<evidence type="ECO:0000313" key="3">
    <source>
        <dbReference type="Proteomes" id="UP001209257"/>
    </source>
</evidence>
<comment type="caution">
    <text evidence="2">The sequence shown here is derived from an EMBL/GenBank/DDBJ whole genome shotgun (WGS) entry which is preliminary data.</text>
</comment>
<protein>
    <submittedName>
        <fullName evidence="2">Uncharacterized protein</fullName>
    </submittedName>
</protein>
<dbReference type="RefSeq" id="WP_262993498.1">
    <property type="nucleotide sequence ID" value="NZ_JAOTJC010000007.1"/>
</dbReference>
<reference evidence="3" key="1">
    <citation type="submission" date="2023-07" db="EMBL/GenBank/DDBJ databases">
        <title>Study on multiphase classification of strain Alteromonas salexigens isolated from the Yellow Sea.</title>
        <authorList>
            <person name="Sun L."/>
        </authorList>
    </citation>
    <scope>NUCLEOTIDE SEQUENCE [LARGE SCALE GENOMIC DNA]</scope>
    <source>
        <strain evidence="3">ASW11-19</strain>
    </source>
</reference>
<name>A0ABT2VMW8_9ALTE</name>